<organism evidence="2 3">
    <name type="scientific">Aquabacterium commune</name>
    <dbReference type="NCBI Taxonomy" id="70586"/>
    <lineage>
        <taxon>Bacteria</taxon>
        <taxon>Pseudomonadati</taxon>
        <taxon>Pseudomonadota</taxon>
        <taxon>Betaproteobacteria</taxon>
        <taxon>Burkholderiales</taxon>
        <taxon>Aquabacterium</taxon>
    </lineage>
</organism>
<evidence type="ECO:0000313" key="3">
    <source>
        <dbReference type="Proteomes" id="UP000294593"/>
    </source>
</evidence>
<comment type="caution">
    <text evidence="2">The sequence shown here is derived from an EMBL/GenBank/DDBJ whole genome shotgun (WGS) entry which is preliminary data.</text>
</comment>
<evidence type="ECO:0000259" key="1">
    <source>
        <dbReference type="Pfam" id="PF00535"/>
    </source>
</evidence>
<dbReference type="InterPro" id="IPR050834">
    <property type="entry name" value="Glycosyltransf_2"/>
</dbReference>
<protein>
    <submittedName>
        <fullName evidence="2">Glycosyl transferase family 2</fullName>
    </submittedName>
</protein>
<keyword evidence="3" id="KW-1185">Reference proteome</keyword>
<dbReference type="GO" id="GO:0016740">
    <property type="term" value="F:transferase activity"/>
    <property type="evidence" value="ECO:0007669"/>
    <property type="project" value="UniProtKB-KW"/>
</dbReference>
<reference evidence="2 3" key="1">
    <citation type="submission" date="2019-03" db="EMBL/GenBank/DDBJ databases">
        <title>Genomic Encyclopedia of Type Strains, Phase IV (KMG-IV): sequencing the most valuable type-strain genomes for metagenomic binning, comparative biology and taxonomic classification.</title>
        <authorList>
            <person name="Goeker M."/>
        </authorList>
    </citation>
    <scope>NUCLEOTIDE SEQUENCE [LARGE SCALE GENOMIC DNA]</scope>
    <source>
        <strain evidence="2 3">DSM 11901</strain>
    </source>
</reference>
<gene>
    <name evidence="2" type="ORF">EV672_101615</name>
</gene>
<dbReference type="CDD" id="cd00761">
    <property type="entry name" value="Glyco_tranf_GTA_type"/>
    <property type="match status" value="1"/>
</dbReference>
<feature type="domain" description="Glycosyltransferase 2-like" evidence="1">
    <location>
        <begin position="58"/>
        <end position="183"/>
    </location>
</feature>
<dbReference type="EMBL" id="SNXW01000001">
    <property type="protein sequence ID" value="TDP88465.1"/>
    <property type="molecule type" value="Genomic_DNA"/>
</dbReference>
<accession>A0A4R6RQE0</accession>
<dbReference type="SUPFAM" id="SSF53448">
    <property type="entry name" value="Nucleotide-diphospho-sugar transferases"/>
    <property type="match status" value="1"/>
</dbReference>
<name>A0A4R6RQE0_9BURK</name>
<dbReference type="PANTHER" id="PTHR43685:SF11">
    <property type="entry name" value="GLYCOSYLTRANSFERASE TAGX-RELATED"/>
    <property type="match status" value="1"/>
</dbReference>
<dbReference type="PANTHER" id="PTHR43685">
    <property type="entry name" value="GLYCOSYLTRANSFERASE"/>
    <property type="match status" value="1"/>
</dbReference>
<dbReference type="AlphaFoldDB" id="A0A4R6RQE0"/>
<dbReference type="Gene3D" id="3.90.550.10">
    <property type="entry name" value="Spore Coat Polysaccharide Biosynthesis Protein SpsA, Chain A"/>
    <property type="match status" value="1"/>
</dbReference>
<proteinExistence type="predicted"/>
<dbReference type="Proteomes" id="UP000294593">
    <property type="component" value="Unassembled WGS sequence"/>
</dbReference>
<dbReference type="InterPro" id="IPR001173">
    <property type="entry name" value="Glyco_trans_2-like"/>
</dbReference>
<keyword evidence="2" id="KW-0808">Transferase</keyword>
<evidence type="ECO:0000313" key="2">
    <source>
        <dbReference type="EMBL" id="TDP88465.1"/>
    </source>
</evidence>
<dbReference type="OrthoDB" id="9808633at2"/>
<dbReference type="RefSeq" id="WP_133606080.1">
    <property type="nucleotide sequence ID" value="NZ_SNXW01000001.1"/>
</dbReference>
<sequence>MGEARFKVLRKWFKGKKVKEAQPPLPHEPSLNDKMLRYIEQNQHRQPGPREGVLRPEILIPCYNHGAFIGNLVDVLQDVNVPVTVIDDNSNAETREIIDNLQRKHGLKVIRNAVNLRQAGSLNKAIAESENNLFIVANADDYLLPAWVSYALGKFGETDISLLGGKHICFFNHFPQSEKHMAQTLRQSNYQPQSGFRMHGPDDARHFSHDNSIDMTMTGCTFLKSAWEFVGGFYNLENRVSIHDDRDFQMRVCAFFKIGVSDELSAFWRSDSSTGMGTK</sequence>
<dbReference type="Pfam" id="PF00535">
    <property type="entry name" value="Glycos_transf_2"/>
    <property type="match status" value="1"/>
</dbReference>
<dbReference type="InterPro" id="IPR029044">
    <property type="entry name" value="Nucleotide-diphossugar_trans"/>
</dbReference>